<protein>
    <submittedName>
        <fullName evidence="2">Uncharacterized protein</fullName>
    </submittedName>
</protein>
<sequence>MDYRLMPRRRPRGRRWVALVSIKGGSPFNLVDSFLFKGSPVKTRGRARKKHWIFAGGGKKVGAFRARPVSPPARGIWDPRPFPSQWSPRLGRPGTVADPPLVRRPGRARPHRRGA</sequence>
<evidence type="ECO:0000313" key="3">
    <source>
        <dbReference type="Proteomes" id="UP000321567"/>
    </source>
</evidence>
<organism evidence="2 3">
    <name type="scientific">Pararhodospirillum oryzae</name>
    <dbReference type="NCBI Taxonomy" id="478448"/>
    <lineage>
        <taxon>Bacteria</taxon>
        <taxon>Pseudomonadati</taxon>
        <taxon>Pseudomonadota</taxon>
        <taxon>Alphaproteobacteria</taxon>
        <taxon>Rhodospirillales</taxon>
        <taxon>Rhodospirillaceae</taxon>
        <taxon>Pararhodospirillum</taxon>
    </lineage>
</organism>
<name>A0A512H6N0_9PROT</name>
<proteinExistence type="predicted"/>
<dbReference type="Proteomes" id="UP000321567">
    <property type="component" value="Unassembled WGS sequence"/>
</dbReference>
<gene>
    <name evidence="2" type="ORF">ROR02_12500</name>
</gene>
<reference evidence="2 3" key="1">
    <citation type="submission" date="2019-07" db="EMBL/GenBank/DDBJ databases">
        <title>Whole genome shotgun sequence of Rhodospirillum oryzae NBRC 107573.</title>
        <authorList>
            <person name="Hosoyama A."/>
            <person name="Uohara A."/>
            <person name="Ohji S."/>
            <person name="Ichikawa N."/>
        </authorList>
    </citation>
    <scope>NUCLEOTIDE SEQUENCE [LARGE SCALE GENOMIC DNA]</scope>
    <source>
        <strain evidence="2 3">NBRC 107573</strain>
    </source>
</reference>
<evidence type="ECO:0000313" key="2">
    <source>
        <dbReference type="EMBL" id="GEO81119.1"/>
    </source>
</evidence>
<feature type="region of interest" description="Disordered" evidence="1">
    <location>
        <begin position="65"/>
        <end position="115"/>
    </location>
</feature>
<dbReference type="EMBL" id="BJZO01000027">
    <property type="protein sequence ID" value="GEO81119.1"/>
    <property type="molecule type" value="Genomic_DNA"/>
</dbReference>
<feature type="compositionally biased region" description="Basic residues" evidence="1">
    <location>
        <begin position="104"/>
        <end position="115"/>
    </location>
</feature>
<accession>A0A512H6N0</accession>
<keyword evidence="3" id="KW-1185">Reference proteome</keyword>
<comment type="caution">
    <text evidence="2">The sequence shown here is derived from an EMBL/GenBank/DDBJ whole genome shotgun (WGS) entry which is preliminary data.</text>
</comment>
<dbReference type="AlphaFoldDB" id="A0A512H6N0"/>
<evidence type="ECO:0000256" key="1">
    <source>
        <dbReference type="SAM" id="MobiDB-lite"/>
    </source>
</evidence>